<reference evidence="6" key="1">
    <citation type="submission" date="2010-05" db="EMBL/GenBank/DDBJ databases">
        <title>The complete genome of Truepera radiovictris DSM 17093.</title>
        <authorList>
            <consortium name="US DOE Joint Genome Institute (JGI-PGF)"/>
            <person name="Lucas S."/>
            <person name="Copeland A."/>
            <person name="Lapidus A."/>
            <person name="Glavina del Rio T."/>
            <person name="Dalin E."/>
            <person name="Tice H."/>
            <person name="Bruce D."/>
            <person name="Goodwin L."/>
            <person name="Pitluck S."/>
            <person name="Kyrpides N."/>
            <person name="Mavromatis K."/>
            <person name="Ovchinnikova G."/>
            <person name="Munk A.C."/>
            <person name="Detter J.C."/>
            <person name="Han C."/>
            <person name="Tapia R."/>
            <person name="Land M."/>
            <person name="Hauser L."/>
            <person name="Markowitz V."/>
            <person name="Cheng J.-F."/>
            <person name="Hugenholtz P."/>
            <person name="Woyke T."/>
            <person name="Wu D."/>
            <person name="Tindall B."/>
            <person name="Pomrenke H.G."/>
            <person name="Brambilla E."/>
            <person name="Klenk H.-P."/>
            <person name="Eisen J.A."/>
        </authorList>
    </citation>
    <scope>NUCLEOTIDE SEQUENCE [LARGE SCALE GENOMIC DNA]</scope>
    <source>
        <strain evidence="6">DSM 17093 / CIP 108686 / LMG 22925 / RQ-24</strain>
    </source>
</reference>
<dbReference type="PROSITE" id="PS00455">
    <property type="entry name" value="AMP_BINDING"/>
    <property type="match status" value="1"/>
</dbReference>
<evidence type="ECO:0000313" key="6">
    <source>
        <dbReference type="Proteomes" id="UP000000379"/>
    </source>
</evidence>
<dbReference type="Pfam" id="PF23562">
    <property type="entry name" value="AMP-binding_C_3"/>
    <property type="match status" value="1"/>
</dbReference>
<dbReference type="STRING" id="649638.Trad_2360"/>
<keyword evidence="6" id="KW-1185">Reference proteome</keyword>
<feature type="domain" description="AMP-dependent synthetase/ligase" evidence="4">
    <location>
        <begin position="20"/>
        <end position="436"/>
    </location>
</feature>
<protein>
    <submittedName>
        <fullName evidence="5">AMP-dependent synthetase and ligase</fullName>
    </submittedName>
</protein>
<dbReference type="OrthoDB" id="9803968at2"/>
<evidence type="ECO:0000256" key="1">
    <source>
        <dbReference type="ARBA" id="ARBA00022598"/>
    </source>
</evidence>
<dbReference type="eggNOG" id="COG1022">
    <property type="taxonomic scope" value="Bacteria"/>
</dbReference>
<dbReference type="AlphaFoldDB" id="D7CSP9"/>
<evidence type="ECO:0000256" key="2">
    <source>
        <dbReference type="ARBA" id="ARBA00022832"/>
    </source>
</evidence>
<dbReference type="PANTHER" id="PTHR43272:SF32">
    <property type="entry name" value="AMP-DEPENDENT SYNTHETASE_LIGASE DOMAIN-CONTAINING PROTEIN"/>
    <property type="match status" value="1"/>
</dbReference>
<dbReference type="GO" id="GO:0004467">
    <property type="term" value="F:long-chain fatty acid-CoA ligase activity"/>
    <property type="evidence" value="ECO:0007669"/>
    <property type="project" value="TreeGrafter"/>
</dbReference>
<keyword evidence="1 5" id="KW-0436">Ligase</keyword>
<dbReference type="Proteomes" id="UP000000379">
    <property type="component" value="Chromosome"/>
</dbReference>
<dbReference type="Gene3D" id="3.40.50.12780">
    <property type="entry name" value="N-terminal domain of ligase-like"/>
    <property type="match status" value="1"/>
</dbReference>
<dbReference type="KEGG" id="tra:Trad_2360"/>
<organism evidence="5 6">
    <name type="scientific">Truepera radiovictrix (strain DSM 17093 / CIP 108686 / LMG 22925 / RQ-24)</name>
    <dbReference type="NCBI Taxonomy" id="649638"/>
    <lineage>
        <taxon>Bacteria</taxon>
        <taxon>Thermotogati</taxon>
        <taxon>Deinococcota</taxon>
        <taxon>Deinococci</taxon>
        <taxon>Trueperales</taxon>
        <taxon>Trueperaceae</taxon>
        <taxon>Truepera</taxon>
    </lineage>
</organism>
<proteinExistence type="predicted"/>
<gene>
    <name evidence="5" type="ordered locus">Trad_2360</name>
</gene>
<evidence type="ECO:0000259" key="4">
    <source>
        <dbReference type="Pfam" id="PF00501"/>
    </source>
</evidence>
<dbReference type="PANTHER" id="PTHR43272">
    <property type="entry name" value="LONG-CHAIN-FATTY-ACID--COA LIGASE"/>
    <property type="match status" value="1"/>
</dbReference>
<dbReference type="SUPFAM" id="SSF56801">
    <property type="entry name" value="Acetyl-CoA synthetase-like"/>
    <property type="match status" value="1"/>
</dbReference>
<dbReference type="HOGENOM" id="CLU_000022_45_5_0"/>
<reference evidence="5 6" key="2">
    <citation type="journal article" date="2011" name="Stand. Genomic Sci.">
        <title>Complete genome sequence of Truepera radiovictrix type strain (RQ-24).</title>
        <authorList>
            <person name="Ivanova N."/>
            <person name="Rohde C."/>
            <person name="Munk C."/>
            <person name="Nolan M."/>
            <person name="Lucas S."/>
            <person name="Del Rio T.G."/>
            <person name="Tice H."/>
            <person name="Deshpande S."/>
            <person name="Cheng J.F."/>
            <person name="Tapia R."/>
            <person name="Han C."/>
            <person name="Goodwin L."/>
            <person name="Pitluck S."/>
            <person name="Liolios K."/>
            <person name="Mavromatis K."/>
            <person name="Mikhailova N."/>
            <person name="Pati A."/>
            <person name="Chen A."/>
            <person name="Palaniappan K."/>
            <person name="Land M."/>
            <person name="Hauser L."/>
            <person name="Chang Y.J."/>
            <person name="Jeffries C.D."/>
            <person name="Brambilla E."/>
            <person name="Rohde M."/>
            <person name="Goker M."/>
            <person name="Tindall B.J."/>
            <person name="Woyke T."/>
            <person name="Bristow J."/>
            <person name="Eisen J.A."/>
            <person name="Markowitz V."/>
            <person name="Hugenholtz P."/>
            <person name="Kyrpides N.C."/>
            <person name="Klenk H.P."/>
            <person name="Lapidus A."/>
        </authorList>
    </citation>
    <scope>NUCLEOTIDE SEQUENCE [LARGE SCALE GENOMIC DNA]</scope>
    <source>
        <strain evidence="6">DSM 17093 / CIP 108686 / LMG 22925 / RQ-24</strain>
    </source>
</reference>
<dbReference type="InterPro" id="IPR000873">
    <property type="entry name" value="AMP-dep_synth/lig_dom"/>
</dbReference>
<evidence type="ECO:0000313" key="5">
    <source>
        <dbReference type="EMBL" id="ADI15469.1"/>
    </source>
</evidence>
<keyword evidence="3" id="KW-0443">Lipid metabolism</keyword>
<evidence type="ECO:0000256" key="3">
    <source>
        <dbReference type="ARBA" id="ARBA00023098"/>
    </source>
</evidence>
<accession>D7CSP9</accession>
<dbReference type="Pfam" id="PF00501">
    <property type="entry name" value="AMP-binding"/>
    <property type="match status" value="1"/>
</dbReference>
<dbReference type="InterPro" id="IPR042099">
    <property type="entry name" value="ANL_N_sf"/>
</dbReference>
<dbReference type="InterPro" id="IPR020845">
    <property type="entry name" value="AMP-binding_CS"/>
</dbReference>
<keyword evidence="2" id="KW-0276">Fatty acid metabolism</keyword>
<dbReference type="EMBL" id="CP002049">
    <property type="protein sequence ID" value="ADI15469.1"/>
    <property type="molecule type" value="Genomic_DNA"/>
</dbReference>
<dbReference type="GO" id="GO:0016020">
    <property type="term" value="C:membrane"/>
    <property type="evidence" value="ECO:0007669"/>
    <property type="project" value="TreeGrafter"/>
</dbReference>
<sequence length="656" mass="73179">MGVEVIEKTPDKTLPQLLLERAARAPKAVALRHKHFGVWQERTWGEVESEVRRAALGLLSLGVVPGDRVAVLADNIPEWLLLELAAQSLGAMTVGIYASSSPDEVDYLLSYTEASVLLAEDQEQVDKVLGLRERLPHLKKVIVEDPRGMRAYLEDPWFITWSELLRLGEALGAREPELFRAHVAQGNPDDICHLSTTSGTTGRPKAAMLSHRNYLAMATALHQVDPIASGDDYVSYLPFAWIVEQVFAVALPLLTGMVVNFPEDSETAMSDLKEIGPHMMLGAPRVWEGVQAAIWVKISESYTLNRWVYRRLMRVGERAAAYRMRGERLPWGLALAYRLAHALLFRPLKDQLGFLRLRRAYTGGAALGPDTFTFFQGIGVNLKQVYGQTETAGLAYVQPDGDIRPDTVGVPLPGVEVRISEAGEVLTRCAGVCHGYFRRPEAFEETITEDGFFRSGDAGYLDERGHLVIIDRVSDVMHTESGHMFSPQAVENKLKFSPFIKEAVVYGGGKPFLTAMINIDPLTVGTWAEERGISYTTYMDLSQLPAVGELITGEVERANETLRPEERVHRFVLLYKLLDADDEELTRTGKVRRKVIAERYKALLEALYDPARTRVPVSAEFRYQDGQRVRFETEVTVYAPRAVGSLEPREAVGRSG</sequence>
<name>D7CSP9_TRURR</name>